<evidence type="ECO:0000313" key="2">
    <source>
        <dbReference type="EMBL" id="CCF33470.1"/>
    </source>
</evidence>
<dbReference type="Proteomes" id="UP000007174">
    <property type="component" value="Unassembled WGS sequence"/>
</dbReference>
<evidence type="ECO:0000313" key="3">
    <source>
        <dbReference type="Proteomes" id="UP000007174"/>
    </source>
</evidence>
<proteinExistence type="predicted"/>
<organism evidence="2 3">
    <name type="scientific">Colletotrichum higginsianum (strain IMI 349063)</name>
    <name type="common">Crucifer anthracnose fungus</name>
    <dbReference type="NCBI Taxonomy" id="759273"/>
    <lineage>
        <taxon>Eukaryota</taxon>
        <taxon>Fungi</taxon>
        <taxon>Dikarya</taxon>
        <taxon>Ascomycota</taxon>
        <taxon>Pezizomycotina</taxon>
        <taxon>Sordariomycetes</taxon>
        <taxon>Hypocreomycetidae</taxon>
        <taxon>Glomerellales</taxon>
        <taxon>Glomerellaceae</taxon>
        <taxon>Colletotrichum</taxon>
        <taxon>Colletotrichum destructivum species complex</taxon>
    </lineage>
</organism>
<reference evidence="3" key="1">
    <citation type="journal article" date="2012" name="Nat. Genet.">
        <title>Lifestyle transitions in plant pathogenic Colletotrichum fungi deciphered by genome and transcriptome analyses.</title>
        <authorList>
            <person name="O'Connell R.J."/>
            <person name="Thon M.R."/>
            <person name="Hacquard S."/>
            <person name="Amyotte S.G."/>
            <person name="Kleemann J."/>
            <person name="Torres M.F."/>
            <person name="Damm U."/>
            <person name="Buiate E.A."/>
            <person name="Epstein L."/>
            <person name="Alkan N."/>
            <person name="Altmueller J."/>
            <person name="Alvarado-Balderrama L."/>
            <person name="Bauser C.A."/>
            <person name="Becker C."/>
            <person name="Birren B.W."/>
            <person name="Chen Z."/>
            <person name="Choi J."/>
            <person name="Crouch J.A."/>
            <person name="Duvick J.P."/>
            <person name="Farman M.A."/>
            <person name="Gan P."/>
            <person name="Heiman D."/>
            <person name="Henrissat B."/>
            <person name="Howard R.J."/>
            <person name="Kabbage M."/>
            <person name="Koch C."/>
            <person name="Kracher B."/>
            <person name="Kubo Y."/>
            <person name="Law A.D."/>
            <person name="Lebrun M.-H."/>
            <person name="Lee Y.-H."/>
            <person name="Miyara I."/>
            <person name="Moore N."/>
            <person name="Neumann U."/>
            <person name="Nordstroem K."/>
            <person name="Panaccione D.G."/>
            <person name="Panstruga R."/>
            <person name="Place M."/>
            <person name="Proctor R.H."/>
            <person name="Prusky D."/>
            <person name="Rech G."/>
            <person name="Reinhardt R."/>
            <person name="Rollins J.A."/>
            <person name="Rounsley S."/>
            <person name="Schardl C.L."/>
            <person name="Schwartz D.C."/>
            <person name="Shenoy N."/>
            <person name="Shirasu K."/>
            <person name="Sikhakolli U.R."/>
            <person name="Stueber K."/>
            <person name="Sukno S.A."/>
            <person name="Sweigard J.A."/>
            <person name="Takano Y."/>
            <person name="Takahara H."/>
            <person name="Trail F."/>
            <person name="van der Does H.C."/>
            <person name="Voll L.M."/>
            <person name="Will I."/>
            <person name="Young S."/>
            <person name="Zeng Q."/>
            <person name="Zhang J."/>
            <person name="Zhou S."/>
            <person name="Dickman M.B."/>
            <person name="Schulze-Lefert P."/>
            <person name="Ver Loren van Themaat E."/>
            <person name="Ma L.-J."/>
            <person name="Vaillancourt L.J."/>
        </authorList>
    </citation>
    <scope>NUCLEOTIDE SEQUENCE [LARGE SCALE GENOMIC DNA]</scope>
    <source>
        <strain evidence="3">IMI 349063</strain>
    </source>
</reference>
<evidence type="ECO:0000256" key="1">
    <source>
        <dbReference type="SAM" id="MobiDB-lite"/>
    </source>
</evidence>
<name>H1UZR9_COLHI</name>
<accession>H1UZR9</accession>
<protein>
    <submittedName>
        <fullName evidence="2">Uncharacterized protein</fullName>
    </submittedName>
</protein>
<dbReference type="HOGENOM" id="CLU_2793857_0_0_1"/>
<gene>
    <name evidence="2" type="ORF">CH063_05659</name>
</gene>
<dbReference type="EMBL" id="CACQ02000773">
    <property type="protein sequence ID" value="CCF33470.1"/>
    <property type="molecule type" value="Genomic_DNA"/>
</dbReference>
<dbReference type="AlphaFoldDB" id="H1UZR9"/>
<feature type="region of interest" description="Disordered" evidence="1">
    <location>
        <begin position="1"/>
        <end position="34"/>
    </location>
</feature>
<sequence>MSLARVGNSTPPFGQPAIGSDGFTEPRKYMHASSRLEPDKAMDWHGWFAPTQGDGLQVPSEACDMILR</sequence>
<feature type="compositionally biased region" description="Basic and acidic residues" evidence="1">
    <location>
        <begin position="24"/>
        <end position="34"/>
    </location>
</feature>